<comment type="caution">
    <text evidence="1">The sequence shown here is derived from an EMBL/GenBank/DDBJ whole genome shotgun (WGS) entry which is preliminary data.</text>
</comment>
<organism evidence="1 2">
    <name type="scientific">Pseudoalteromonas spongiae</name>
    <dbReference type="NCBI Taxonomy" id="298657"/>
    <lineage>
        <taxon>Bacteria</taxon>
        <taxon>Pseudomonadati</taxon>
        <taxon>Pseudomonadota</taxon>
        <taxon>Gammaproteobacteria</taxon>
        <taxon>Alteromonadales</taxon>
        <taxon>Pseudoalteromonadaceae</taxon>
        <taxon>Pseudoalteromonas</taxon>
    </lineage>
</organism>
<evidence type="ECO:0000313" key="1">
    <source>
        <dbReference type="EMBL" id="MEI4551887.1"/>
    </source>
</evidence>
<reference evidence="1 2" key="1">
    <citation type="submission" date="2023-12" db="EMBL/GenBank/DDBJ databases">
        <title>Friends and Foes: Symbiotic and Algicidal bacterial influence on Karenia brevis blooms.</title>
        <authorList>
            <person name="Fei C."/>
            <person name="Mohamed A.R."/>
            <person name="Booker A."/>
            <person name="Arshad M."/>
            <person name="Klass S."/>
            <person name="Ahn S."/>
            <person name="Gilbert P.M."/>
            <person name="Heil C.A."/>
            <person name="Martinez J.M."/>
            <person name="Amin S.A."/>
        </authorList>
    </citation>
    <scope>NUCLEOTIDE SEQUENCE [LARGE SCALE GENOMIC DNA]</scope>
    <source>
        <strain evidence="1 2">CE15</strain>
    </source>
</reference>
<sequence>MFHSILNILLQESGEFGKLNNYSKGKEWQKFFKRDPEGREKLYIEIKASAAIVDSLCELKKPESLGYYVEKNKHKFL</sequence>
<proteinExistence type="predicted"/>
<name>A0ABU8EY29_9GAMM</name>
<keyword evidence="2" id="KW-1185">Reference proteome</keyword>
<gene>
    <name evidence="1" type="ORF">WAE96_19580</name>
</gene>
<dbReference type="Proteomes" id="UP001382455">
    <property type="component" value="Unassembled WGS sequence"/>
</dbReference>
<protein>
    <submittedName>
        <fullName evidence="1">Uncharacterized protein</fullName>
    </submittedName>
</protein>
<dbReference type="EMBL" id="JBAWKS010000002">
    <property type="protein sequence ID" value="MEI4551887.1"/>
    <property type="molecule type" value="Genomic_DNA"/>
</dbReference>
<accession>A0ABU8EY29</accession>
<evidence type="ECO:0000313" key="2">
    <source>
        <dbReference type="Proteomes" id="UP001382455"/>
    </source>
</evidence>
<dbReference type="RefSeq" id="WP_336436778.1">
    <property type="nucleotide sequence ID" value="NZ_JBAWKS010000002.1"/>
</dbReference>